<reference evidence="2 3" key="1">
    <citation type="journal article" date="2010" name="Stand. Genomic Sci.">
        <title>Complete genome sequence of Conexibacter woesei type strain (ID131577).</title>
        <authorList>
            <person name="Pukall R."/>
            <person name="Lapidus A."/>
            <person name="Glavina Del Rio T."/>
            <person name="Copeland A."/>
            <person name="Tice H."/>
            <person name="Cheng J.-F."/>
            <person name="Lucas S."/>
            <person name="Chen F."/>
            <person name="Nolan M."/>
            <person name="Bruce D."/>
            <person name="Goodwin L."/>
            <person name="Pitluck S."/>
            <person name="Mavromatis K."/>
            <person name="Ivanova N."/>
            <person name="Ovchinnikova G."/>
            <person name="Pati A."/>
            <person name="Chen A."/>
            <person name="Palaniappan K."/>
            <person name="Land M."/>
            <person name="Hauser L."/>
            <person name="Chang Y.-J."/>
            <person name="Jeffries C.D."/>
            <person name="Chain P."/>
            <person name="Meincke L."/>
            <person name="Sims D."/>
            <person name="Brettin T."/>
            <person name="Detter J.C."/>
            <person name="Rohde M."/>
            <person name="Goeker M."/>
            <person name="Bristow J."/>
            <person name="Eisen J.A."/>
            <person name="Markowitz V."/>
            <person name="Kyrpides N.C."/>
            <person name="Klenk H.-P."/>
            <person name="Hugenholtz P."/>
        </authorList>
    </citation>
    <scope>NUCLEOTIDE SEQUENCE [LARGE SCALE GENOMIC DNA]</scope>
    <source>
        <strain evidence="3">DSM 14684 / CIP 108061 / JCM 11494 / NBRC 100937 / ID131577</strain>
    </source>
</reference>
<evidence type="ECO:0000313" key="2">
    <source>
        <dbReference type="EMBL" id="ADB49701.1"/>
    </source>
</evidence>
<evidence type="ECO:0000313" key="3">
    <source>
        <dbReference type="Proteomes" id="UP000008229"/>
    </source>
</evidence>
<dbReference type="STRING" id="469383.Cwoe_1272"/>
<protein>
    <submittedName>
        <fullName evidence="2">Uncharacterized protein</fullName>
    </submittedName>
</protein>
<organism evidence="2 3">
    <name type="scientific">Conexibacter woesei (strain DSM 14684 / CCUG 47730 / CIP 108061 / JCM 11494 / NBRC 100937 / ID131577)</name>
    <dbReference type="NCBI Taxonomy" id="469383"/>
    <lineage>
        <taxon>Bacteria</taxon>
        <taxon>Bacillati</taxon>
        <taxon>Actinomycetota</taxon>
        <taxon>Thermoleophilia</taxon>
        <taxon>Solirubrobacterales</taxon>
        <taxon>Conexibacteraceae</taxon>
        <taxon>Conexibacter</taxon>
    </lineage>
</organism>
<dbReference type="RefSeq" id="WP_012932752.1">
    <property type="nucleotide sequence ID" value="NC_013739.1"/>
</dbReference>
<dbReference type="AlphaFoldDB" id="D3FEM7"/>
<gene>
    <name evidence="2" type="ordered locus">Cwoe_1272</name>
</gene>
<keyword evidence="1" id="KW-0732">Signal</keyword>
<proteinExistence type="predicted"/>
<sequence length="129" mass="13249" precursor="true">MHVRTALRPAPAASLAIVAALLLAAFALAAVLPSTAGAAVKRAPIVDCGDVSTLDDGGAYLGAVTAQGATCRTARAIAREVAASRACKQDGSCRSKRFTCLLAKAGKELTLVRCENARQTAFVRFEFGA</sequence>
<dbReference type="Proteomes" id="UP000008229">
    <property type="component" value="Chromosome"/>
</dbReference>
<keyword evidence="3" id="KW-1185">Reference proteome</keyword>
<evidence type="ECO:0000256" key="1">
    <source>
        <dbReference type="SAM" id="SignalP"/>
    </source>
</evidence>
<reference evidence="3" key="2">
    <citation type="submission" date="2010-01" db="EMBL/GenBank/DDBJ databases">
        <title>The complete genome of Conexibacter woesei DSM 14684.</title>
        <authorList>
            <consortium name="US DOE Joint Genome Institute (JGI-PGF)"/>
            <person name="Lucas S."/>
            <person name="Copeland A."/>
            <person name="Lapidus A."/>
            <person name="Glavina del Rio T."/>
            <person name="Dalin E."/>
            <person name="Tice H."/>
            <person name="Bruce D."/>
            <person name="Goodwin L."/>
            <person name="Pitluck S."/>
            <person name="Kyrpides N."/>
            <person name="Mavromatis K."/>
            <person name="Ivanova N."/>
            <person name="Mikhailova N."/>
            <person name="Chertkov O."/>
            <person name="Brettin T."/>
            <person name="Detter J.C."/>
            <person name="Han C."/>
            <person name="Larimer F."/>
            <person name="Land M."/>
            <person name="Hauser L."/>
            <person name="Markowitz V."/>
            <person name="Cheng J.-F."/>
            <person name="Hugenholtz P."/>
            <person name="Woyke T."/>
            <person name="Wu D."/>
            <person name="Pukall R."/>
            <person name="Steenblock K."/>
            <person name="Schneider S."/>
            <person name="Klenk H.-P."/>
            <person name="Eisen J.A."/>
        </authorList>
    </citation>
    <scope>NUCLEOTIDE SEQUENCE [LARGE SCALE GENOMIC DNA]</scope>
    <source>
        <strain evidence="3">DSM 14684 / CIP 108061 / JCM 11494 / NBRC 100937 / ID131577</strain>
    </source>
</reference>
<name>D3FEM7_CONWI</name>
<dbReference type="EMBL" id="CP001854">
    <property type="protein sequence ID" value="ADB49701.1"/>
    <property type="molecule type" value="Genomic_DNA"/>
</dbReference>
<feature type="signal peptide" evidence="1">
    <location>
        <begin position="1"/>
        <end position="29"/>
    </location>
</feature>
<accession>D3FEM7</accession>
<dbReference type="KEGG" id="cwo:Cwoe_1272"/>
<dbReference type="HOGENOM" id="CLU_1945092_0_0_11"/>
<feature type="chain" id="PRO_5038769175" evidence="1">
    <location>
        <begin position="30"/>
        <end position="129"/>
    </location>
</feature>